<comment type="caution">
    <text evidence="1">The sequence shown here is derived from an EMBL/GenBank/DDBJ whole genome shotgun (WGS) entry which is preliminary data.</text>
</comment>
<keyword evidence="2" id="KW-1185">Reference proteome</keyword>
<evidence type="ECO:0000313" key="2">
    <source>
        <dbReference type="Proteomes" id="UP000604737"/>
    </source>
</evidence>
<evidence type="ECO:0000313" key="1">
    <source>
        <dbReference type="EMBL" id="GHD65811.1"/>
    </source>
</evidence>
<dbReference type="Proteomes" id="UP000604737">
    <property type="component" value="Unassembled WGS sequence"/>
</dbReference>
<name>A0ABQ3H3L5_9NEIS</name>
<dbReference type="EMBL" id="BMYO01000007">
    <property type="protein sequence ID" value="GHD65811.1"/>
    <property type="molecule type" value="Genomic_DNA"/>
</dbReference>
<protein>
    <recommendedName>
        <fullName evidence="3">DUF305 domain-containing protein</fullName>
    </recommendedName>
</protein>
<organism evidence="1 2">
    <name type="scientific">Jeongeupia chitinilytica</name>
    <dbReference type="NCBI Taxonomy" id="1041641"/>
    <lineage>
        <taxon>Bacteria</taxon>
        <taxon>Pseudomonadati</taxon>
        <taxon>Pseudomonadota</taxon>
        <taxon>Betaproteobacteria</taxon>
        <taxon>Neisseriales</taxon>
        <taxon>Chitinibacteraceae</taxon>
        <taxon>Jeongeupia</taxon>
    </lineage>
</organism>
<proteinExistence type="predicted"/>
<reference evidence="2" key="1">
    <citation type="journal article" date="2019" name="Int. J. Syst. Evol. Microbiol.">
        <title>The Global Catalogue of Microorganisms (GCM) 10K type strain sequencing project: providing services to taxonomists for standard genome sequencing and annotation.</title>
        <authorList>
            <consortium name="The Broad Institute Genomics Platform"/>
            <consortium name="The Broad Institute Genome Sequencing Center for Infectious Disease"/>
            <person name="Wu L."/>
            <person name="Ma J."/>
        </authorList>
    </citation>
    <scope>NUCLEOTIDE SEQUENCE [LARGE SCALE GENOMIC DNA]</scope>
    <source>
        <strain evidence="2">KCTC 23701</strain>
    </source>
</reference>
<accession>A0ABQ3H3L5</accession>
<sequence>MSHQPNAYRLLDQMREQGAISDEVHATIAQLLAQERAQGYAAGADVMSGRFSAKMLTASAESHAH</sequence>
<evidence type="ECO:0008006" key="3">
    <source>
        <dbReference type="Google" id="ProtNLM"/>
    </source>
</evidence>
<dbReference type="RefSeq" id="WP_189461413.1">
    <property type="nucleotide sequence ID" value="NZ_BMYO01000007.1"/>
</dbReference>
<gene>
    <name evidence="1" type="ORF">GCM10007350_26880</name>
</gene>